<keyword evidence="2" id="KW-0812">Transmembrane</keyword>
<accession>A0ABR4NSN9</accession>
<dbReference type="Proteomes" id="UP001623330">
    <property type="component" value="Unassembled WGS sequence"/>
</dbReference>
<gene>
    <name evidence="3" type="ORF">RNJ44_00490</name>
</gene>
<proteinExistence type="predicted"/>
<evidence type="ECO:0000256" key="1">
    <source>
        <dbReference type="SAM" id="MobiDB-lite"/>
    </source>
</evidence>
<feature type="region of interest" description="Disordered" evidence="1">
    <location>
        <begin position="91"/>
        <end position="120"/>
    </location>
</feature>
<sequence length="120" mass="13225">MSNPFQNIGKNALYLSAVGVLSVVLVKAVVRSQRDAKYKPEALINGGDPNSDGYYDNLAQVKPGFPIPKRRAQADDEYDLELSDAATTRKSKYEAGGVSAMTRKRGDRLSLFSRNRNNDD</sequence>
<dbReference type="EMBL" id="JBEVYD010000007">
    <property type="protein sequence ID" value="KAL3231455.1"/>
    <property type="molecule type" value="Genomic_DNA"/>
</dbReference>
<organism evidence="3 4">
    <name type="scientific">Nakaseomyces bracarensis</name>
    <dbReference type="NCBI Taxonomy" id="273131"/>
    <lineage>
        <taxon>Eukaryota</taxon>
        <taxon>Fungi</taxon>
        <taxon>Dikarya</taxon>
        <taxon>Ascomycota</taxon>
        <taxon>Saccharomycotina</taxon>
        <taxon>Saccharomycetes</taxon>
        <taxon>Saccharomycetales</taxon>
        <taxon>Saccharomycetaceae</taxon>
        <taxon>Nakaseomyces</taxon>
    </lineage>
</organism>
<protein>
    <submittedName>
        <fullName evidence="3">Mitochondrial outer membrane protein</fullName>
    </submittedName>
</protein>
<evidence type="ECO:0000313" key="4">
    <source>
        <dbReference type="Proteomes" id="UP001623330"/>
    </source>
</evidence>
<evidence type="ECO:0000256" key="2">
    <source>
        <dbReference type="SAM" id="Phobius"/>
    </source>
</evidence>
<name>A0ABR4NSN9_9SACH</name>
<evidence type="ECO:0000313" key="3">
    <source>
        <dbReference type="EMBL" id="KAL3231455.1"/>
    </source>
</evidence>
<comment type="caution">
    <text evidence="3">The sequence shown here is derived from an EMBL/GenBank/DDBJ whole genome shotgun (WGS) entry which is preliminary data.</text>
</comment>
<keyword evidence="4" id="KW-1185">Reference proteome</keyword>
<keyword evidence="2" id="KW-0472">Membrane</keyword>
<feature type="transmembrane region" description="Helical" evidence="2">
    <location>
        <begin position="12"/>
        <end position="30"/>
    </location>
</feature>
<reference evidence="3 4" key="1">
    <citation type="submission" date="2024-05" db="EMBL/GenBank/DDBJ databases">
        <title>Long read based assembly of the Candida bracarensis genome reveals expanded adhesin content.</title>
        <authorList>
            <person name="Marcet-Houben M."/>
            <person name="Ksiezopolska E."/>
            <person name="Gabaldon T."/>
        </authorList>
    </citation>
    <scope>NUCLEOTIDE SEQUENCE [LARGE SCALE GENOMIC DNA]</scope>
    <source>
        <strain evidence="3 4">CBM6</strain>
    </source>
</reference>
<keyword evidence="2" id="KW-1133">Transmembrane helix</keyword>